<protein>
    <submittedName>
        <fullName evidence="1">Uncharacterized protein</fullName>
    </submittedName>
</protein>
<gene>
    <name evidence="1" type="ORF">HanXRQr2_Chr16g0725061</name>
</gene>
<evidence type="ECO:0000313" key="2">
    <source>
        <dbReference type="Proteomes" id="UP000215914"/>
    </source>
</evidence>
<reference evidence="1" key="1">
    <citation type="journal article" date="2017" name="Nature">
        <title>The sunflower genome provides insights into oil metabolism, flowering and Asterid evolution.</title>
        <authorList>
            <person name="Badouin H."/>
            <person name="Gouzy J."/>
            <person name="Grassa C.J."/>
            <person name="Murat F."/>
            <person name="Staton S.E."/>
            <person name="Cottret L."/>
            <person name="Lelandais-Briere C."/>
            <person name="Owens G.L."/>
            <person name="Carrere S."/>
            <person name="Mayjonade B."/>
            <person name="Legrand L."/>
            <person name="Gill N."/>
            <person name="Kane N.C."/>
            <person name="Bowers J.E."/>
            <person name="Hubner S."/>
            <person name="Bellec A."/>
            <person name="Berard A."/>
            <person name="Berges H."/>
            <person name="Blanchet N."/>
            <person name="Boniface M.C."/>
            <person name="Brunel D."/>
            <person name="Catrice O."/>
            <person name="Chaidir N."/>
            <person name="Claudel C."/>
            <person name="Donnadieu C."/>
            <person name="Faraut T."/>
            <person name="Fievet G."/>
            <person name="Helmstetter N."/>
            <person name="King M."/>
            <person name="Knapp S.J."/>
            <person name="Lai Z."/>
            <person name="Le Paslier M.C."/>
            <person name="Lippi Y."/>
            <person name="Lorenzon L."/>
            <person name="Mandel J.R."/>
            <person name="Marage G."/>
            <person name="Marchand G."/>
            <person name="Marquand E."/>
            <person name="Bret-Mestries E."/>
            <person name="Morien E."/>
            <person name="Nambeesan S."/>
            <person name="Nguyen T."/>
            <person name="Pegot-Espagnet P."/>
            <person name="Pouilly N."/>
            <person name="Raftis F."/>
            <person name="Sallet E."/>
            <person name="Schiex T."/>
            <person name="Thomas J."/>
            <person name="Vandecasteele C."/>
            <person name="Vares D."/>
            <person name="Vear F."/>
            <person name="Vautrin S."/>
            <person name="Crespi M."/>
            <person name="Mangin B."/>
            <person name="Burke J.M."/>
            <person name="Salse J."/>
            <person name="Munos S."/>
            <person name="Vincourt P."/>
            <person name="Rieseberg L.H."/>
            <person name="Langlade N.B."/>
        </authorList>
    </citation>
    <scope>NUCLEOTIDE SEQUENCE</scope>
    <source>
        <tissue evidence="1">Leaves</tissue>
    </source>
</reference>
<accession>A0A9K3DPY6</accession>
<reference evidence="1" key="2">
    <citation type="submission" date="2020-06" db="EMBL/GenBank/DDBJ databases">
        <title>Helianthus annuus Genome sequencing and assembly Release 2.</title>
        <authorList>
            <person name="Gouzy J."/>
            <person name="Langlade N."/>
            <person name="Munos S."/>
        </authorList>
    </citation>
    <scope>NUCLEOTIDE SEQUENCE</scope>
    <source>
        <tissue evidence="1">Leaves</tissue>
    </source>
</reference>
<dbReference type="AlphaFoldDB" id="A0A9K3DPY6"/>
<dbReference type="Gramene" id="mRNA:HanXRQr2_Chr16g0725061">
    <property type="protein sequence ID" value="mRNA:HanXRQr2_Chr16g0725061"/>
    <property type="gene ID" value="HanXRQr2_Chr16g0725061"/>
</dbReference>
<dbReference type="Proteomes" id="UP000215914">
    <property type="component" value="Unassembled WGS sequence"/>
</dbReference>
<organism evidence="1 2">
    <name type="scientific">Helianthus annuus</name>
    <name type="common">Common sunflower</name>
    <dbReference type="NCBI Taxonomy" id="4232"/>
    <lineage>
        <taxon>Eukaryota</taxon>
        <taxon>Viridiplantae</taxon>
        <taxon>Streptophyta</taxon>
        <taxon>Embryophyta</taxon>
        <taxon>Tracheophyta</taxon>
        <taxon>Spermatophyta</taxon>
        <taxon>Magnoliopsida</taxon>
        <taxon>eudicotyledons</taxon>
        <taxon>Gunneridae</taxon>
        <taxon>Pentapetalae</taxon>
        <taxon>asterids</taxon>
        <taxon>campanulids</taxon>
        <taxon>Asterales</taxon>
        <taxon>Asteraceae</taxon>
        <taxon>Asteroideae</taxon>
        <taxon>Heliantheae alliance</taxon>
        <taxon>Heliantheae</taxon>
        <taxon>Helianthus</taxon>
    </lineage>
</organism>
<proteinExistence type="predicted"/>
<sequence>MHLCLLACPPVKSDVACHNVCFLGWGFVSLKKRGCLITTISSVPGPSSG</sequence>
<dbReference type="EMBL" id="MNCJ02000331">
    <property type="protein sequence ID" value="KAF5758063.1"/>
    <property type="molecule type" value="Genomic_DNA"/>
</dbReference>
<evidence type="ECO:0000313" key="1">
    <source>
        <dbReference type="EMBL" id="KAF5758063.1"/>
    </source>
</evidence>
<keyword evidence="2" id="KW-1185">Reference proteome</keyword>
<name>A0A9K3DPY6_HELAN</name>
<comment type="caution">
    <text evidence="1">The sequence shown here is derived from an EMBL/GenBank/DDBJ whole genome shotgun (WGS) entry which is preliminary data.</text>
</comment>